<dbReference type="AlphaFoldDB" id="A0A941IXP3"/>
<comment type="catalytic activity">
    <reaction evidence="1">
        <text>Hydrolyzes the link between N-acetylmuramoyl residues and L-amino acid residues in certain cell-wall glycopeptides.</text>
        <dbReference type="EC" id="3.5.1.28"/>
    </reaction>
</comment>
<name>A0A941IXP3_9BACT</name>
<keyword evidence="6" id="KW-1185">Reference proteome</keyword>
<protein>
    <recommendedName>
        <fullName evidence="2">N-acetylmuramoyl-L-alanine amidase</fullName>
        <ecNumber evidence="2">3.5.1.28</ecNumber>
    </recommendedName>
</protein>
<evidence type="ECO:0000313" key="6">
    <source>
        <dbReference type="Proteomes" id="UP000679220"/>
    </source>
</evidence>
<dbReference type="GO" id="GO:0009253">
    <property type="term" value="P:peptidoglycan catabolic process"/>
    <property type="evidence" value="ECO:0007669"/>
    <property type="project" value="InterPro"/>
</dbReference>
<evidence type="ECO:0000256" key="2">
    <source>
        <dbReference type="ARBA" id="ARBA00011901"/>
    </source>
</evidence>
<organism evidence="5 6">
    <name type="scientific">Carboxylicivirga sediminis</name>
    <dbReference type="NCBI Taxonomy" id="2006564"/>
    <lineage>
        <taxon>Bacteria</taxon>
        <taxon>Pseudomonadati</taxon>
        <taxon>Bacteroidota</taxon>
        <taxon>Bacteroidia</taxon>
        <taxon>Marinilabiliales</taxon>
        <taxon>Marinilabiliaceae</taxon>
        <taxon>Carboxylicivirga</taxon>
    </lineage>
</organism>
<gene>
    <name evidence="5" type="ORF">KDU71_05010</name>
</gene>
<reference evidence="5" key="1">
    <citation type="journal article" date="2018" name="Int. J. Syst. Evol. Microbiol.">
        <title>Carboxylicivirga sediminis sp. nov., isolated from coastal sediment.</title>
        <authorList>
            <person name="Wang F.Q."/>
            <person name="Ren L.H."/>
            <person name="Zou R.J."/>
            <person name="Sun Y.Z."/>
            <person name="Liu X.J."/>
            <person name="Jiang F."/>
            <person name="Liu L.J."/>
        </authorList>
    </citation>
    <scope>NUCLEOTIDE SEQUENCE</scope>
    <source>
        <strain evidence="5">JR1</strain>
    </source>
</reference>
<proteinExistence type="predicted"/>
<feature type="domain" description="MurNAc-LAA" evidence="4">
    <location>
        <begin position="98"/>
        <end position="256"/>
    </location>
</feature>
<sequence>MTIYLFKTRLVFFFCLVALWFFNNTKLQAQQDMVFKTVVIDAGHGGKDPGAIGKQAKEKDIVLNVALKLGGYIKENMPAVNVIYTRTNDVFVPLNKRAEIANKNKADLFISIHANAISTPKIYGAETFVLGLHRTKENLEVAKLENSVIVLEEDYTTTYEGFDPNSAESYIIFELMQNIHIDQSIYMASLVQKQFKERVGRRDRGVKQAGFLVLRQATMPSVLVELGFLTNNTEEKFIASERGQTYMASAIFRAVRDYKNEFDAKSKLTKVVEKNESSIVDSVNYRIQVASSKKKIQEGTMVYALFDDIWMFQEGERFKYTTCCTNSYSEIISSLTEVRQKVGDAFVIAFQGNERISIADARKIQNKQK</sequence>
<evidence type="ECO:0000256" key="1">
    <source>
        <dbReference type="ARBA" id="ARBA00001561"/>
    </source>
</evidence>
<dbReference type="GO" id="GO:0030288">
    <property type="term" value="C:outer membrane-bounded periplasmic space"/>
    <property type="evidence" value="ECO:0007669"/>
    <property type="project" value="TreeGrafter"/>
</dbReference>
<dbReference type="CDD" id="cd02696">
    <property type="entry name" value="MurNAc-LAA"/>
    <property type="match status" value="1"/>
</dbReference>
<dbReference type="EC" id="3.5.1.28" evidence="2"/>
<dbReference type="Pfam" id="PF01520">
    <property type="entry name" value="Amidase_3"/>
    <property type="match status" value="1"/>
</dbReference>
<dbReference type="SMART" id="SM00646">
    <property type="entry name" value="Ami_3"/>
    <property type="match status" value="1"/>
</dbReference>
<dbReference type="InterPro" id="IPR002508">
    <property type="entry name" value="MurNAc-LAA_cat"/>
</dbReference>
<evidence type="ECO:0000313" key="5">
    <source>
        <dbReference type="EMBL" id="MBR8534912.1"/>
    </source>
</evidence>
<dbReference type="FunFam" id="3.40.630.40:FF:000005">
    <property type="entry name" value="N-acetylmuramoyl-L-alanine amidase (AmiA)"/>
    <property type="match status" value="1"/>
</dbReference>
<keyword evidence="3" id="KW-0378">Hydrolase</keyword>
<dbReference type="PANTHER" id="PTHR30404:SF0">
    <property type="entry name" value="N-ACETYLMURAMOYL-L-ALANINE AMIDASE AMIC"/>
    <property type="match status" value="1"/>
</dbReference>
<accession>A0A941IXP3</accession>
<evidence type="ECO:0000259" key="4">
    <source>
        <dbReference type="SMART" id="SM00646"/>
    </source>
</evidence>
<dbReference type="GO" id="GO:0008745">
    <property type="term" value="F:N-acetylmuramoyl-L-alanine amidase activity"/>
    <property type="evidence" value="ECO:0007669"/>
    <property type="project" value="UniProtKB-EC"/>
</dbReference>
<dbReference type="Proteomes" id="UP000679220">
    <property type="component" value="Unassembled WGS sequence"/>
</dbReference>
<dbReference type="SUPFAM" id="SSF53187">
    <property type="entry name" value="Zn-dependent exopeptidases"/>
    <property type="match status" value="1"/>
</dbReference>
<comment type="caution">
    <text evidence="5">The sequence shown here is derived from an EMBL/GenBank/DDBJ whole genome shotgun (WGS) entry which is preliminary data.</text>
</comment>
<reference evidence="5" key="2">
    <citation type="submission" date="2021-04" db="EMBL/GenBank/DDBJ databases">
        <authorList>
            <person name="Zhang T."/>
            <person name="Zhang Y."/>
            <person name="Lu D."/>
            <person name="Zuo D."/>
            <person name="Du Z."/>
        </authorList>
    </citation>
    <scope>NUCLEOTIDE SEQUENCE</scope>
    <source>
        <strain evidence="5">JR1</strain>
    </source>
</reference>
<dbReference type="RefSeq" id="WP_212188813.1">
    <property type="nucleotide sequence ID" value="NZ_JAGTAR010000005.1"/>
</dbReference>
<dbReference type="InterPro" id="IPR050695">
    <property type="entry name" value="N-acetylmuramoyl_amidase_3"/>
</dbReference>
<dbReference type="PANTHER" id="PTHR30404">
    <property type="entry name" value="N-ACETYLMURAMOYL-L-ALANINE AMIDASE"/>
    <property type="match status" value="1"/>
</dbReference>
<dbReference type="EMBL" id="JAGTAR010000005">
    <property type="protein sequence ID" value="MBR8534912.1"/>
    <property type="molecule type" value="Genomic_DNA"/>
</dbReference>
<dbReference type="Gene3D" id="3.40.630.40">
    <property type="entry name" value="Zn-dependent exopeptidases"/>
    <property type="match status" value="1"/>
</dbReference>
<evidence type="ECO:0000256" key="3">
    <source>
        <dbReference type="ARBA" id="ARBA00022801"/>
    </source>
</evidence>